<dbReference type="PRINTS" id="PR01653">
    <property type="entry name" value="TCTPROTEIN"/>
</dbReference>
<dbReference type="EMBL" id="GDJX01022234">
    <property type="protein sequence ID" value="JAT45702.1"/>
    <property type="molecule type" value="Transcribed_RNA"/>
</dbReference>
<dbReference type="AlphaFoldDB" id="A0A1D1XTL1"/>
<dbReference type="Pfam" id="PF00838">
    <property type="entry name" value="TCTP"/>
    <property type="match status" value="2"/>
</dbReference>
<dbReference type="PROSITE" id="PS01002">
    <property type="entry name" value="TCTP_1"/>
    <property type="match status" value="1"/>
</dbReference>
<dbReference type="InterPro" id="IPR034737">
    <property type="entry name" value="TCTP"/>
</dbReference>
<dbReference type="InterPro" id="IPR018105">
    <property type="entry name" value="Translational_control_tumour_p"/>
</dbReference>
<dbReference type="GO" id="GO:0005509">
    <property type="term" value="F:calcium ion binding"/>
    <property type="evidence" value="ECO:0007669"/>
    <property type="project" value="TreeGrafter"/>
</dbReference>
<proteinExistence type="inferred from homology"/>
<dbReference type="SUPFAM" id="SSF51316">
    <property type="entry name" value="Mss4-like"/>
    <property type="match status" value="1"/>
</dbReference>
<accession>A0A1D1XTL1</accession>
<dbReference type="PANTHER" id="PTHR11991:SF0">
    <property type="entry name" value="TRANSLATIONALLY-CONTROLLED TUMOR PROTEIN"/>
    <property type="match status" value="1"/>
</dbReference>
<sequence>MIIYKDIITGSEFASDAYPIKIVDDVFYEVDCQLITVKDGVDIDIGANPSTEEAEEQFEEGSRKVNNVVHAFNLVETTFDAVDYIKHLKPYMKRLEKLLKKKNPDMNVKEWKDKLNIVVKNRIFVELSDEENKNKNKMKKASEIKFQFFVGSTQFVEVEEEKPDGTKQWVEVEGMVALLDYREDGMTPYFILFKDGLIEEKV</sequence>
<dbReference type="InterPro" id="IPR011057">
    <property type="entry name" value="Mss4-like_sf"/>
</dbReference>
<dbReference type="PROSITE" id="PS51797">
    <property type="entry name" value="TCTP_3"/>
    <property type="match status" value="1"/>
</dbReference>
<dbReference type="InterPro" id="IPR011323">
    <property type="entry name" value="Mss4/transl-control_tumour"/>
</dbReference>
<dbReference type="GO" id="GO:0005737">
    <property type="term" value="C:cytoplasm"/>
    <property type="evidence" value="ECO:0007669"/>
    <property type="project" value="TreeGrafter"/>
</dbReference>
<comment type="similarity">
    <text evidence="1">Belongs to the TCTP family.</text>
</comment>
<feature type="domain" description="TCTP" evidence="2">
    <location>
        <begin position="1"/>
        <end position="202"/>
    </location>
</feature>
<dbReference type="InterPro" id="IPR018103">
    <property type="entry name" value="Translation_control_tumour_CS"/>
</dbReference>
<organism evidence="3">
    <name type="scientific">Anthurium amnicola</name>
    <dbReference type="NCBI Taxonomy" id="1678845"/>
    <lineage>
        <taxon>Eukaryota</taxon>
        <taxon>Viridiplantae</taxon>
        <taxon>Streptophyta</taxon>
        <taxon>Embryophyta</taxon>
        <taxon>Tracheophyta</taxon>
        <taxon>Spermatophyta</taxon>
        <taxon>Magnoliopsida</taxon>
        <taxon>Liliopsida</taxon>
        <taxon>Araceae</taxon>
        <taxon>Pothoideae</taxon>
        <taxon>Potheae</taxon>
        <taxon>Anthurium</taxon>
    </lineage>
</organism>
<dbReference type="Gene3D" id="2.170.150.10">
    <property type="entry name" value="Metal Binding Protein, Guanine Nucleotide Exchange Factor, Chain A"/>
    <property type="match status" value="1"/>
</dbReference>
<protein>
    <submittedName>
        <fullName evidence="3">Translationally-controlled tumor</fullName>
    </submittedName>
</protein>
<name>A0A1D1XTL1_9ARAE</name>
<evidence type="ECO:0000256" key="1">
    <source>
        <dbReference type="PROSITE-ProRule" id="PRU01133"/>
    </source>
</evidence>
<dbReference type="PANTHER" id="PTHR11991">
    <property type="entry name" value="TRANSLATIONALLY CONTROLLED TUMOR PROTEIN-RELATED"/>
    <property type="match status" value="1"/>
</dbReference>
<evidence type="ECO:0000259" key="2">
    <source>
        <dbReference type="PROSITE" id="PS51797"/>
    </source>
</evidence>
<evidence type="ECO:0000313" key="3">
    <source>
        <dbReference type="EMBL" id="JAT45702.1"/>
    </source>
</evidence>
<gene>
    <name evidence="3" type="primary">DEHA2E17468g_0</name>
    <name evidence="3" type="ORF">g.65985</name>
</gene>
<reference evidence="3" key="1">
    <citation type="submission" date="2015-07" db="EMBL/GenBank/DDBJ databases">
        <title>Transcriptome Assembly of Anthurium amnicola.</title>
        <authorList>
            <person name="Suzuki J."/>
        </authorList>
    </citation>
    <scope>NUCLEOTIDE SEQUENCE</scope>
</reference>